<gene>
    <name evidence="2" type="ORF">Q9312_16985</name>
</gene>
<accession>A0AA51RSL4</accession>
<protein>
    <submittedName>
        <fullName evidence="2">Uncharacterized protein</fullName>
    </submittedName>
</protein>
<evidence type="ECO:0000256" key="1">
    <source>
        <dbReference type="SAM" id="SignalP"/>
    </source>
</evidence>
<dbReference type="EMBL" id="CP133548">
    <property type="protein sequence ID" value="WMS86913.1"/>
    <property type="molecule type" value="Genomic_DNA"/>
</dbReference>
<evidence type="ECO:0000313" key="2">
    <source>
        <dbReference type="EMBL" id="WMS86913.1"/>
    </source>
</evidence>
<dbReference type="RefSeq" id="WP_309202049.1">
    <property type="nucleotide sequence ID" value="NZ_CP133548.1"/>
</dbReference>
<feature type="signal peptide" evidence="1">
    <location>
        <begin position="1"/>
        <end position="24"/>
    </location>
</feature>
<dbReference type="Proteomes" id="UP001239782">
    <property type="component" value="Chromosome"/>
</dbReference>
<feature type="chain" id="PRO_5041231969" evidence="1">
    <location>
        <begin position="25"/>
        <end position="96"/>
    </location>
</feature>
<keyword evidence="1" id="KW-0732">Signal</keyword>
<dbReference type="KEGG" id="plei:Q9312_16985"/>
<evidence type="ECO:0000313" key="3">
    <source>
        <dbReference type="Proteomes" id="UP001239782"/>
    </source>
</evidence>
<reference evidence="2 3" key="1">
    <citation type="submission" date="2023-08" db="EMBL/GenBank/DDBJ databases">
        <title>Pleionea litopenaei sp. nov., isolated from stomach of juvenile Litopenaeus vannamei.</title>
        <authorList>
            <person name="Rho A.M."/>
            <person name="Hwang C.Y."/>
        </authorList>
    </citation>
    <scope>NUCLEOTIDE SEQUENCE [LARGE SCALE GENOMIC DNA]</scope>
    <source>
        <strain evidence="2 3">HL-JVS1</strain>
    </source>
</reference>
<organism evidence="2 3">
    <name type="scientific">Pleionea litopenaei</name>
    <dbReference type="NCBI Taxonomy" id="3070815"/>
    <lineage>
        <taxon>Bacteria</taxon>
        <taxon>Pseudomonadati</taxon>
        <taxon>Pseudomonadota</taxon>
        <taxon>Gammaproteobacteria</taxon>
        <taxon>Oceanospirillales</taxon>
        <taxon>Pleioneaceae</taxon>
        <taxon>Pleionea</taxon>
    </lineage>
</organism>
<keyword evidence="3" id="KW-1185">Reference proteome</keyword>
<sequence length="96" mass="10481">MKQSASFFTLLTIFVSGVSLNTQAQGLPAAEFETNLEKQFARLKAEALVELQYEVKANIQASKIGYLGTVAKPEATQSILAEQAQLMFDNLVKLAD</sequence>
<proteinExistence type="predicted"/>
<dbReference type="AlphaFoldDB" id="A0AA51RSL4"/>
<name>A0AA51RSL4_9GAMM</name>